<evidence type="ECO:0000256" key="6">
    <source>
        <dbReference type="ARBA" id="ARBA00023163"/>
    </source>
</evidence>
<dbReference type="FunFam" id="4.10.240.10:FF:000003">
    <property type="entry name" value="C6 transcription factor (Leu3)"/>
    <property type="match status" value="1"/>
</dbReference>
<evidence type="ECO:0000256" key="4">
    <source>
        <dbReference type="ARBA" id="ARBA00023015"/>
    </source>
</evidence>
<comment type="caution">
    <text evidence="10">The sequence shown here is derived from an EMBL/GenBank/DDBJ whole genome shotgun (WGS) entry which is preliminary data.</text>
</comment>
<keyword evidence="6" id="KW-0804">Transcription</keyword>
<feature type="region of interest" description="Disordered" evidence="8">
    <location>
        <begin position="97"/>
        <end position="141"/>
    </location>
</feature>
<dbReference type="SUPFAM" id="SSF57701">
    <property type="entry name" value="Zn2/Cys6 DNA-binding domain"/>
    <property type="match status" value="1"/>
</dbReference>
<feature type="domain" description="Zn(2)-C6 fungal-type" evidence="9">
    <location>
        <begin position="10"/>
        <end position="43"/>
    </location>
</feature>
<dbReference type="InterPro" id="IPR001138">
    <property type="entry name" value="Zn2Cys6_DnaBD"/>
</dbReference>
<dbReference type="CDD" id="cd00067">
    <property type="entry name" value="GAL4"/>
    <property type="match status" value="1"/>
</dbReference>
<name>A0A9W9NDP6_9EURO</name>
<evidence type="ECO:0000256" key="3">
    <source>
        <dbReference type="ARBA" id="ARBA00022833"/>
    </source>
</evidence>
<evidence type="ECO:0000256" key="1">
    <source>
        <dbReference type="ARBA" id="ARBA00004123"/>
    </source>
</evidence>
<sequence>METPKKGKKACTECRQQKAKCDVYLNPDEPCTRCRKVNAACVVSDPFKREHKRKRISDLERESEDLRRKLRASQPAGPHPSPIALLTAAAEMGVHTPASDALSGSPQPLPSYPPQLLPPTGLENGAPVPALDGDTTKPRTLNGIQVSGEEADDLFQLFFRYYAQFLPILDPQTRPNTYYEQSPFLFWAIIGVACRAYSRNPTLLMALARSIIEMALLSTLSVSPPSHTIQGILLLLTWPFPKGDHPDVTFPMGGILLHIAMQNGLHIPMSSHEFSRVKIAAPSEPDLLRRSELWAHSVIVYQRVCVTKGQLPRALGNLGQDPAQRQVLFEKIAPWMALKLRCQELIAKCSEAAMENGMRTMSPDQERALDIILRMYEDQVDDLELQTVTDDERFDTALCRMAIQSFHFYKNPTSVSSGCYQRILVTACSLVDYIRLLSDRVGFLSMVPVQMGFALLLASTSLLRILKSNAASQGLETSRARACLFAAINLAQQMSVDSADLAAKTVTVLKAVWNSNKAFRKMDGSEYNSLRIRSRLVLSPILDVVWWWRDEFDPGSRSVRSVVEPAQGNAYARSRYSGVADAGLRPVSDTNREITGATAVSGTPERNDAFYLDEQFLADFEWALGDDALFSLDPLPSNWAATNNLL</sequence>
<dbReference type="GO" id="GO:0001216">
    <property type="term" value="F:DNA-binding transcription activator activity"/>
    <property type="evidence" value="ECO:0007669"/>
    <property type="project" value="UniProtKB-ARBA"/>
</dbReference>
<evidence type="ECO:0000256" key="7">
    <source>
        <dbReference type="ARBA" id="ARBA00023242"/>
    </source>
</evidence>
<dbReference type="InterPro" id="IPR051089">
    <property type="entry name" value="prtT"/>
</dbReference>
<keyword evidence="11" id="KW-1185">Reference proteome</keyword>
<dbReference type="GeneID" id="83174423"/>
<dbReference type="SMART" id="SM00066">
    <property type="entry name" value="GAL4"/>
    <property type="match status" value="1"/>
</dbReference>
<comment type="subcellular location">
    <subcellularLocation>
        <location evidence="1">Nucleus</location>
    </subcellularLocation>
</comment>
<evidence type="ECO:0000256" key="8">
    <source>
        <dbReference type="SAM" id="MobiDB-lite"/>
    </source>
</evidence>
<evidence type="ECO:0000313" key="10">
    <source>
        <dbReference type="EMBL" id="KAJ5217961.1"/>
    </source>
</evidence>
<dbReference type="Gene3D" id="4.10.240.10">
    <property type="entry name" value="Zn(2)-C6 fungal-type DNA-binding domain"/>
    <property type="match status" value="1"/>
</dbReference>
<keyword evidence="3" id="KW-0862">Zinc</keyword>
<dbReference type="Proteomes" id="UP001150904">
    <property type="component" value="Unassembled WGS sequence"/>
</dbReference>
<dbReference type="RefSeq" id="XP_058312534.1">
    <property type="nucleotide sequence ID" value="XM_058447123.1"/>
</dbReference>
<dbReference type="OrthoDB" id="3163292at2759"/>
<dbReference type="GO" id="GO:0005634">
    <property type="term" value="C:nucleus"/>
    <property type="evidence" value="ECO:0007669"/>
    <property type="project" value="UniProtKB-SubCell"/>
</dbReference>
<dbReference type="GO" id="GO:0000981">
    <property type="term" value="F:DNA-binding transcription factor activity, RNA polymerase II-specific"/>
    <property type="evidence" value="ECO:0007669"/>
    <property type="project" value="InterPro"/>
</dbReference>
<keyword evidence="4" id="KW-0805">Transcription regulation</keyword>
<feature type="compositionally biased region" description="Pro residues" evidence="8">
    <location>
        <begin position="107"/>
        <end position="117"/>
    </location>
</feature>
<dbReference type="CDD" id="cd12148">
    <property type="entry name" value="fungal_TF_MHR"/>
    <property type="match status" value="1"/>
</dbReference>
<organism evidence="10 11">
    <name type="scientific">Penicillium cinerascens</name>
    <dbReference type="NCBI Taxonomy" id="70096"/>
    <lineage>
        <taxon>Eukaryota</taxon>
        <taxon>Fungi</taxon>
        <taxon>Dikarya</taxon>
        <taxon>Ascomycota</taxon>
        <taxon>Pezizomycotina</taxon>
        <taxon>Eurotiomycetes</taxon>
        <taxon>Eurotiomycetidae</taxon>
        <taxon>Eurotiales</taxon>
        <taxon>Aspergillaceae</taxon>
        <taxon>Penicillium</taxon>
    </lineage>
</organism>
<protein>
    <recommendedName>
        <fullName evidence="9">Zn(2)-C6 fungal-type domain-containing protein</fullName>
    </recommendedName>
</protein>
<evidence type="ECO:0000256" key="5">
    <source>
        <dbReference type="ARBA" id="ARBA00023125"/>
    </source>
</evidence>
<feature type="region of interest" description="Disordered" evidence="8">
    <location>
        <begin position="49"/>
        <end position="82"/>
    </location>
</feature>
<dbReference type="EMBL" id="JAPQKR010000004">
    <property type="protein sequence ID" value="KAJ5217961.1"/>
    <property type="molecule type" value="Genomic_DNA"/>
</dbReference>
<evidence type="ECO:0000313" key="11">
    <source>
        <dbReference type="Proteomes" id="UP001150904"/>
    </source>
</evidence>
<dbReference type="PANTHER" id="PTHR31845:SF21">
    <property type="entry name" value="REGULATORY PROTEIN LEU3"/>
    <property type="match status" value="1"/>
</dbReference>
<dbReference type="AlphaFoldDB" id="A0A9W9NDP6"/>
<reference evidence="10" key="2">
    <citation type="journal article" date="2023" name="IMA Fungus">
        <title>Comparative genomic study of the Penicillium genus elucidates a diverse pangenome and 15 lateral gene transfer events.</title>
        <authorList>
            <person name="Petersen C."/>
            <person name="Sorensen T."/>
            <person name="Nielsen M.R."/>
            <person name="Sondergaard T.E."/>
            <person name="Sorensen J.L."/>
            <person name="Fitzpatrick D.A."/>
            <person name="Frisvad J.C."/>
            <person name="Nielsen K.L."/>
        </authorList>
    </citation>
    <scope>NUCLEOTIDE SEQUENCE</scope>
    <source>
        <strain evidence="10">IBT 15544</strain>
    </source>
</reference>
<dbReference type="GO" id="GO:0000976">
    <property type="term" value="F:transcription cis-regulatory region binding"/>
    <property type="evidence" value="ECO:0007669"/>
    <property type="project" value="TreeGrafter"/>
</dbReference>
<dbReference type="GO" id="GO:0008270">
    <property type="term" value="F:zinc ion binding"/>
    <property type="evidence" value="ECO:0007669"/>
    <property type="project" value="InterPro"/>
</dbReference>
<accession>A0A9W9NDP6</accession>
<keyword evidence="2" id="KW-0479">Metal-binding</keyword>
<proteinExistence type="predicted"/>
<feature type="compositionally biased region" description="Basic and acidic residues" evidence="8">
    <location>
        <begin position="56"/>
        <end position="67"/>
    </location>
</feature>
<evidence type="ECO:0000259" key="9">
    <source>
        <dbReference type="PROSITE" id="PS50048"/>
    </source>
</evidence>
<dbReference type="InterPro" id="IPR036864">
    <property type="entry name" value="Zn2-C6_fun-type_DNA-bd_sf"/>
</dbReference>
<dbReference type="Pfam" id="PF00172">
    <property type="entry name" value="Zn_clus"/>
    <property type="match status" value="1"/>
</dbReference>
<keyword evidence="5" id="KW-0238">DNA-binding</keyword>
<dbReference type="PROSITE" id="PS50048">
    <property type="entry name" value="ZN2_CY6_FUNGAL_2"/>
    <property type="match status" value="1"/>
</dbReference>
<gene>
    <name evidence="10" type="ORF">N7498_000060</name>
</gene>
<dbReference type="PROSITE" id="PS00463">
    <property type="entry name" value="ZN2_CY6_FUNGAL_1"/>
    <property type="match status" value="1"/>
</dbReference>
<keyword evidence="7" id="KW-0539">Nucleus</keyword>
<dbReference type="PANTHER" id="PTHR31845">
    <property type="entry name" value="FINGER DOMAIN PROTEIN, PUTATIVE-RELATED"/>
    <property type="match status" value="1"/>
</dbReference>
<evidence type="ECO:0000256" key="2">
    <source>
        <dbReference type="ARBA" id="ARBA00022723"/>
    </source>
</evidence>
<reference evidence="10" key="1">
    <citation type="submission" date="2022-12" db="EMBL/GenBank/DDBJ databases">
        <authorList>
            <person name="Petersen C."/>
        </authorList>
    </citation>
    <scope>NUCLEOTIDE SEQUENCE</scope>
    <source>
        <strain evidence="10">IBT 15544</strain>
    </source>
</reference>